<keyword evidence="3" id="KW-1185">Reference proteome</keyword>
<comment type="caution">
    <text evidence="2">The sequence shown here is derived from an EMBL/GenBank/DDBJ whole genome shotgun (WGS) entry which is preliminary data.</text>
</comment>
<sequence length="111" mass="12502">MAFGTLLVLLAMLQFSITGRSNHLSKRDIKPQSSAMNDMDSSPVSCNNKTCAPKTNKVCSFEVPPQWKIKNFTVVFHEMYRGKASNWSVEVSWSPITGSPQNWSGYCIFYT</sequence>
<evidence type="ECO:0000313" key="3">
    <source>
        <dbReference type="Proteomes" id="UP001159405"/>
    </source>
</evidence>
<dbReference type="EMBL" id="CALNXK010000071">
    <property type="protein sequence ID" value="CAH3143412.1"/>
    <property type="molecule type" value="Genomic_DNA"/>
</dbReference>
<proteinExistence type="predicted"/>
<organism evidence="2 3">
    <name type="scientific">Porites lobata</name>
    <dbReference type="NCBI Taxonomy" id="104759"/>
    <lineage>
        <taxon>Eukaryota</taxon>
        <taxon>Metazoa</taxon>
        <taxon>Cnidaria</taxon>
        <taxon>Anthozoa</taxon>
        <taxon>Hexacorallia</taxon>
        <taxon>Scleractinia</taxon>
        <taxon>Fungiina</taxon>
        <taxon>Poritidae</taxon>
        <taxon>Porites</taxon>
    </lineage>
</organism>
<evidence type="ECO:0000256" key="1">
    <source>
        <dbReference type="SAM" id="SignalP"/>
    </source>
</evidence>
<evidence type="ECO:0000313" key="2">
    <source>
        <dbReference type="EMBL" id="CAH3143412.1"/>
    </source>
</evidence>
<name>A0ABN8PHY8_9CNID</name>
<feature type="non-terminal residue" evidence="2">
    <location>
        <position position="111"/>
    </location>
</feature>
<feature type="signal peptide" evidence="1">
    <location>
        <begin position="1"/>
        <end position="18"/>
    </location>
</feature>
<accession>A0ABN8PHY8</accession>
<feature type="chain" id="PRO_5046218994" evidence="1">
    <location>
        <begin position="19"/>
        <end position="111"/>
    </location>
</feature>
<dbReference type="Proteomes" id="UP001159405">
    <property type="component" value="Unassembled WGS sequence"/>
</dbReference>
<protein>
    <submittedName>
        <fullName evidence="2">Uncharacterized protein</fullName>
    </submittedName>
</protein>
<gene>
    <name evidence="2" type="ORF">PLOB_00043397</name>
</gene>
<reference evidence="2 3" key="1">
    <citation type="submission" date="2022-05" db="EMBL/GenBank/DDBJ databases">
        <authorList>
            <consortium name="Genoscope - CEA"/>
            <person name="William W."/>
        </authorList>
    </citation>
    <scope>NUCLEOTIDE SEQUENCE [LARGE SCALE GENOMIC DNA]</scope>
</reference>
<keyword evidence="1" id="KW-0732">Signal</keyword>